<dbReference type="Proteomes" id="UP001432322">
    <property type="component" value="Unassembled WGS sequence"/>
</dbReference>
<gene>
    <name evidence="1" type="ORF">PFISCL1PPCAC_19288</name>
</gene>
<protein>
    <submittedName>
        <fullName evidence="1">Uncharacterized protein</fullName>
    </submittedName>
</protein>
<dbReference type="AlphaFoldDB" id="A0AAV5W736"/>
<organism evidence="1 2">
    <name type="scientific">Pristionchus fissidentatus</name>
    <dbReference type="NCBI Taxonomy" id="1538716"/>
    <lineage>
        <taxon>Eukaryota</taxon>
        <taxon>Metazoa</taxon>
        <taxon>Ecdysozoa</taxon>
        <taxon>Nematoda</taxon>
        <taxon>Chromadorea</taxon>
        <taxon>Rhabditida</taxon>
        <taxon>Rhabditina</taxon>
        <taxon>Diplogasteromorpha</taxon>
        <taxon>Diplogasteroidea</taxon>
        <taxon>Neodiplogasteridae</taxon>
        <taxon>Pristionchus</taxon>
    </lineage>
</organism>
<dbReference type="EMBL" id="BTSY01000005">
    <property type="protein sequence ID" value="GMT27991.1"/>
    <property type="molecule type" value="Genomic_DNA"/>
</dbReference>
<feature type="non-terminal residue" evidence="1">
    <location>
        <position position="92"/>
    </location>
</feature>
<evidence type="ECO:0000313" key="2">
    <source>
        <dbReference type="Proteomes" id="UP001432322"/>
    </source>
</evidence>
<proteinExistence type="predicted"/>
<evidence type="ECO:0000313" key="1">
    <source>
        <dbReference type="EMBL" id="GMT27991.1"/>
    </source>
</evidence>
<keyword evidence="2" id="KW-1185">Reference proteome</keyword>
<reference evidence="1" key="1">
    <citation type="submission" date="2023-10" db="EMBL/GenBank/DDBJ databases">
        <title>Genome assembly of Pristionchus species.</title>
        <authorList>
            <person name="Yoshida K."/>
            <person name="Sommer R.J."/>
        </authorList>
    </citation>
    <scope>NUCLEOTIDE SEQUENCE</scope>
    <source>
        <strain evidence="1">RS5133</strain>
    </source>
</reference>
<accession>A0AAV5W736</accession>
<sequence length="92" mass="10746">QHFHLTLDHRCRGYFEFDRIHFLLSHSIYSVTFQPSSFSYLLLVDRARPSDDRTHPLSLTLASQPTPRMPLSVVPSSDFLPFQSSRMKTSRH</sequence>
<feature type="non-terminal residue" evidence="1">
    <location>
        <position position="1"/>
    </location>
</feature>
<comment type="caution">
    <text evidence="1">The sequence shown here is derived from an EMBL/GenBank/DDBJ whole genome shotgun (WGS) entry which is preliminary data.</text>
</comment>
<name>A0AAV5W736_9BILA</name>